<keyword evidence="14" id="KW-0460">Magnesium</keyword>
<feature type="site" description="Essential for catalytic activity" evidence="14">
    <location>
        <position position="162"/>
    </location>
</feature>
<evidence type="ECO:0000256" key="3">
    <source>
        <dbReference type="ARBA" id="ARBA00004853"/>
    </source>
</evidence>
<feature type="binding site" evidence="13">
    <location>
        <position position="308"/>
    </location>
    <ligand>
        <name>GTP</name>
        <dbReference type="ChEBI" id="CHEBI:37565"/>
    </ligand>
</feature>
<dbReference type="EC" id="3.5.4.25" evidence="13"/>
<feature type="binding site" evidence="13">
    <location>
        <begin position="286"/>
        <end position="288"/>
    </location>
    <ligand>
        <name>GTP</name>
        <dbReference type="ChEBI" id="CHEBI:37565"/>
    </ligand>
</feature>
<organism evidence="16 17">
    <name type="scientific">Corticicoccus populi</name>
    <dbReference type="NCBI Taxonomy" id="1812821"/>
    <lineage>
        <taxon>Bacteria</taxon>
        <taxon>Bacillati</taxon>
        <taxon>Bacillota</taxon>
        <taxon>Bacilli</taxon>
        <taxon>Bacillales</taxon>
        <taxon>Staphylococcaceae</taxon>
        <taxon>Corticicoccus</taxon>
    </lineage>
</organism>
<feature type="binding site" evidence="13">
    <location>
        <begin position="244"/>
        <end position="248"/>
    </location>
    <ligand>
        <name>GTP</name>
        <dbReference type="ChEBI" id="CHEBI:37565"/>
    </ligand>
</feature>
<comment type="similarity">
    <text evidence="14">Belongs to the DHBP synthase family.</text>
</comment>
<accession>A0ABW5WXE1</accession>
<evidence type="ECO:0000256" key="12">
    <source>
        <dbReference type="ARBA" id="ARBA00049295"/>
    </source>
</evidence>
<reference evidence="17" key="1">
    <citation type="journal article" date="2019" name="Int. J. Syst. Evol. Microbiol.">
        <title>The Global Catalogue of Microorganisms (GCM) 10K type strain sequencing project: providing services to taxonomists for standard genome sequencing and annotation.</title>
        <authorList>
            <consortium name="The Broad Institute Genomics Platform"/>
            <consortium name="The Broad Institute Genome Sequencing Center for Infectious Disease"/>
            <person name="Wu L."/>
            <person name="Ma J."/>
        </authorList>
    </citation>
    <scope>NUCLEOTIDE SEQUENCE [LARGE SCALE GENOMIC DNA]</scope>
    <source>
        <strain evidence="17">KCTC 33575</strain>
    </source>
</reference>
<dbReference type="Gene3D" id="3.90.870.10">
    <property type="entry name" value="DHBP synthase"/>
    <property type="match status" value="1"/>
</dbReference>
<comment type="similarity">
    <text evidence="13">Belongs to the GTP cyclohydrolase II family.</text>
</comment>
<evidence type="ECO:0000256" key="7">
    <source>
        <dbReference type="ARBA" id="ARBA00022723"/>
    </source>
</evidence>
<comment type="function">
    <text evidence="2 14">Catalyzes the conversion of D-ribulose 5-phosphate to formate and 3,4-dihydroxy-2-butanone 4-phosphate.</text>
</comment>
<feature type="binding site" evidence="13">
    <location>
        <position position="265"/>
    </location>
    <ligand>
        <name>GTP</name>
        <dbReference type="ChEBI" id="CHEBI:37565"/>
    </ligand>
</feature>
<sequence length="392" mass="43486">MFDTVEDALLDLKAGKLIIVTDDEDRENEGDLVGITEFIDSDAVNFMAIHGRGLICTPVSAEIAETLNLTPMAEDNTDDFKTAFTVSVDHVDTTTGISAHERFMTMKALMNGTSKDSDFNRPGHVFPLTAKPGGVLERGGHTEAAVTLAKLSGAAECAVICEIMNDDGTMARVDDLEKYKQRHGLKMITIKDLTHYVKHALSRGSKVNLPTEHGTFTMYDFITHDGISHLALVHGDITPGMNVRIHSECLTGDVFGSRRCDCGEQLDRAMEIISEEDGIILYMRQEGRGIGLTNKLKAYELIEQGFDTVTANEHLGFDADLRTYDDAAFMLKQLGALQVTLMSNNPRKADGLRKEGIKVHQRPHMIQSNRFNRDYLNTKKEKLGHLLQEDMI</sequence>
<dbReference type="SUPFAM" id="SSF55821">
    <property type="entry name" value="YrdC/RibB"/>
    <property type="match status" value="1"/>
</dbReference>
<feature type="binding site" evidence="14">
    <location>
        <position position="27"/>
    </location>
    <ligand>
        <name>Mg(2+)</name>
        <dbReference type="ChEBI" id="CHEBI:18420"/>
        <label>2</label>
    </ligand>
</feature>
<keyword evidence="7 14" id="KW-0479">Metal-binding</keyword>
<dbReference type="PANTHER" id="PTHR21327:SF18">
    <property type="entry name" value="3,4-DIHYDROXY-2-BUTANONE 4-PHOSPHATE SYNTHASE"/>
    <property type="match status" value="1"/>
</dbReference>
<dbReference type="InterPro" id="IPR032677">
    <property type="entry name" value="GTP_cyclohydro_II"/>
</dbReference>
<comment type="subunit">
    <text evidence="14">Homodimer.</text>
</comment>
<dbReference type="Pfam" id="PF00926">
    <property type="entry name" value="DHBP_synthase"/>
    <property type="match status" value="1"/>
</dbReference>
<dbReference type="RefSeq" id="WP_377773738.1">
    <property type="nucleotide sequence ID" value="NZ_JBHUOQ010000003.1"/>
</dbReference>
<evidence type="ECO:0000313" key="16">
    <source>
        <dbReference type="EMBL" id="MFD2830575.1"/>
    </source>
</evidence>
<dbReference type="Pfam" id="PF00925">
    <property type="entry name" value="GTP_cyclohydro2"/>
    <property type="match status" value="1"/>
</dbReference>
<feature type="site" description="Essential for catalytic activity" evidence="14">
    <location>
        <position position="124"/>
    </location>
</feature>
<feature type="binding site" evidence="14">
    <location>
        <position position="141"/>
    </location>
    <ligand>
        <name>Mg(2+)</name>
        <dbReference type="ChEBI" id="CHEBI:18420"/>
        <label>2</label>
    </ligand>
</feature>
<comment type="cofactor">
    <cofactor evidence="13">
        <name>Zn(2+)</name>
        <dbReference type="ChEBI" id="CHEBI:29105"/>
    </cofactor>
    <text evidence="13">Binds 1 zinc ion per subunit.</text>
</comment>
<evidence type="ECO:0000256" key="2">
    <source>
        <dbReference type="ARBA" id="ARBA00002284"/>
    </source>
</evidence>
<dbReference type="EMBL" id="JBHUOQ010000003">
    <property type="protein sequence ID" value="MFD2830575.1"/>
    <property type="molecule type" value="Genomic_DNA"/>
</dbReference>
<keyword evidence="10 13" id="KW-0862">Zinc</keyword>
<dbReference type="InterPro" id="IPR000422">
    <property type="entry name" value="DHBP_synthase_RibB"/>
</dbReference>
<gene>
    <name evidence="14 16" type="primary">ribB</name>
    <name evidence="13" type="synonym">ribA</name>
    <name evidence="16" type="ORF">ACFSX4_08885</name>
</gene>
<evidence type="ECO:0000256" key="4">
    <source>
        <dbReference type="ARBA" id="ARBA00004904"/>
    </source>
</evidence>
<evidence type="ECO:0000256" key="9">
    <source>
        <dbReference type="ARBA" id="ARBA00022801"/>
    </source>
</evidence>
<feature type="binding site" evidence="14">
    <location>
        <begin position="138"/>
        <end position="142"/>
    </location>
    <ligand>
        <name>D-ribulose 5-phosphate</name>
        <dbReference type="ChEBI" id="CHEBI:58121"/>
    </ligand>
</feature>
<dbReference type="NCBIfam" id="TIGR00506">
    <property type="entry name" value="ribB"/>
    <property type="match status" value="1"/>
</dbReference>
<feature type="binding site" evidence="13">
    <location>
        <position position="348"/>
    </location>
    <ligand>
        <name>GTP</name>
        <dbReference type="ChEBI" id="CHEBI:37565"/>
    </ligand>
</feature>
<keyword evidence="6 14" id="KW-0686">Riboflavin biosynthesis</keyword>
<evidence type="ECO:0000256" key="13">
    <source>
        <dbReference type="HAMAP-Rule" id="MF_00179"/>
    </source>
</evidence>
<evidence type="ECO:0000256" key="8">
    <source>
        <dbReference type="ARBA" id="ARBA00022741"/>
    </source>
</evidence>
<dbReference type="HAMAP" id="MF_00179">
    <property type="entry name" value="RibA"/>
    <property type="match status" value="1"/>
</dbReference>
<feature type="binding site" evidence="13">
    <location>
        <position position="249"/>
    </location>
    <ligand>
        <name>Zn(2+)</name>
        <dbReference type="ChEBI" id="CHEBI:29105"/>
        <note>catalytic</note>
    </ligand>
</feature>
<keyword evidence="17" id="KW-1185">Reference proteome</keyword>
<dbReference type="PIRSF" id="PIRSF001259">
    <property type="entry name" value="RibA"/>
    <property type="match status" value="1"/>
</dbReference>
<dbReference type="InterPro" id="IPR000926">
    <property type="entry name" value="RibA"/>
</dbReference>
<evidence type="ECO:0000313" key="17">
    <source>
        <dbReference type="Proteomes" id="UP001597519"/>
    </source>
</evidence>
<protein>
    <recommendedName>
        <fullName evidence="13 14">Multifunctional fusion protein</fullName>
    </recommendedName>
    <domain>
        <recommendedName>
            <fullName evidence="13">GTP cyclohydrolase-2</fullName>
            <ecNumber evidence="13">3.5.4.25</ecNumber>
        </recommendedName>
        <alternativeName>
            <fullName evidence="13">GTP cyclohydrolase II</fullName>
        </alternativeName>
    </domain>
    <domain>
        <recommendedName>
            <fullName evidence="14">3,4-dihydroxy-2-butanone 4-phosphate synthase</fullName>
            <shortName evidence="14">DHBP synthase</shortName>
            <ecNumber evidence="14">4.1.99.12</ecNumber>
        </recommendedName>
    </domain>
</protein>
<feature type="active site" description="Proton acceptor" evidence="13">
    <location>
        <position position="320"/>
    </location>
</feature>
<dbReference type="SUPFAM" id="SSF142695">
    <property type="entry name" value="RibA-like"/>
    <property type="match status" value="1"/>
</dbReference>
<evidence type="ECO:0000256" key="11">
    <source>
        <dbReference type="ARBA" id="ARBA00023134"/>
    </source>
</evidence>
<dbReference type="HAMAP" id="MF_00180">
    <property type="entry name" value="RibB"/>
    <property type="match status" value="1"/>
</dbReference>
<dbReference type="EC" id="4.1.99.12" evidence="14"/>
<keyword evidence="14 16" id="KW-0456">Lyase</keyword>
<comment type="caution">
    <text evidence="16">The sequence shown here is derived from an EMBL/GenBank/DDBJ whole genome shotgun (WGS) entry which is preliminary data.</text>
</comment>
<comment type="catalytic activity">
    <reaction evidence="12 13">
        <text>GTP + 4 H2O = 2,5-diamino-6-hydroxy-4-(5-phosphoribosylamino)-pyrimidine + formate + 2 phosphate + 3 H(+)</text>
        <dbReference type="Rhea" id="RHEA:23704"/>
        <dbReference type="ChEBI" id="CHEBI:15377"/>
        <dbReference type="ChEBI" id="CHEBI:15378"/>
        <dbReference type="ChEBI" id="CHEBI:15740"/>
        <dbReference type="ChEBI" id="CHEBI:37565"/>
        <dbReference type="ChEBI" id="CHEBI:43474"/>
        <dbReference type="ChEBI" id="CHEBI:58614"/>
        <dbReference type="EC" id="3.5.4.25"/>
    </reaction>
</comment>
<evidence type="ECO:0000256" key="10">
    <source>
        <dbReference type="ARBA" id="ARBA00022833"/>
    </source>
</evidence>
<dbReference type="Gene3D" id="3.40.50.10990">
    <property type="entry name" value="GTP cyclohydrolase II"/>
    <property type="match status" value="1"/>
</dbReference>
<dbReference type="InterPro" id="IPR017945">
    <property type="entry name" value="DHBP_synth_RibB-like_a/b_dom"/>
</dbReference>
<dbReference type="Proteomes" id="UP001597519">
    <property type="component" value="Unassembled WGS sequence"/>
</dbReference>
<evidence type="ECO:0000259" key="15">
    <source>
        <dbReference type="Pfam" id="PF00925"/>
    </source>
</evidence>
<comment type="pathway">
    <text evidence="3 13">Cofactor biosynthesis; riboflavin biosynthesis; 5-amino-6-(D-ribitylamino)uracil from GTP: step 1/4.</text>
</comment>
<feature type="binding site" evidence="13">
    <location>
        <position position="260"/>
    </location>
    <ligand>
        <name>Zn(2+)</name>
        <dbReference type="ChEBI" id="CHEBI:29105"/>
        <note>catalytic</note>
    </ligand>
</feature>
<dbReference type="NCBIfam" id="NF001591">
    <property type="entry name" value="PRK00393.1"/>
    <property type="match status" value="1"/>
</dbReference>
<keyword evidence="8 13" id="KW-0547">Nucleotide-binding</keyword>
<comment type="similarity">
    <text evidence="5">In the N-terminal section; belongs to the DHBP synthase family.</text>
</comment>
<feature type="binding site" evidence="14">
    <location>
        <position position="31"/>
    </location>
    <ligand>
        <name>D-ribulose 5-phosphate</name>
        <dbReference type="ChEBI" id="CHEBI:58121"/>
    </ligand>
</feature>
<comment type="pathway">
    <text evidence="4 14">Cofactor biosynthesis; riboflavin biosynthesis; 2-hydroxy-3-oxobutyl phosphate from D-ribulose 5-phosphate: step 1/1.</text>
</comment>
<evidence type="ECO:0000256" key="14">
    <source>
        <dbReference type="HAMAP-Rule" id="MF_00180"/>
    </source>
</evidence>
<keyword evidence="9 13" id="KW-0378">Hydrolase</keyword>
<comment type="cofactor">
    <cofactor evidence="14">
        <name>Mg(2+)</name>
        <dbReference type="ChEBI" id="CHEBI:18420"/>
    </cofactor>
    <cofactor evidence="14">
        <name>Mn(2+)</name>
        <dbReference type="ChEBI" id="CHEBI:29035"/>
    </cofactor>
    <text evidence="14">Binds 2 divalent metal cations per subunit. Magnesium or manganese.</text>
</comment>
<feature type="binding site" evidence="14">
    <location>
        <position position="27"/>
    </location>
    <ligand>
        <name>Mg(2+)</name>
        <dbReference type="ChEBI" id="CHEBI:18420"/>
        <label>1</label>
    </ligand>
</feature>
<evidence type="ECO:0000256" key="5">
    <source>
        <dbReference type="ARBA" id="ARBA00005520"/>
    </source>
</evidence>
<proteinExistence type="inferred from homology"/>
<dbReference type="CDD" id="cd00641">
    <property type="entry name" value="GTP_cyclohydro2"/>
    <property type="match status" value="1"/>
</dbReference>
<feature type="active site" description="Nucleophile" evidence="13">
    <location>
        <position position="322"/>
    </location>
</feature>
<evidence type="ECO:0000256" key="1">
    <source>
        <dbReference type="ARBA" id="ARBA00000141"/>
    </source>
</evidence>
<comment type="catalytic activity">
    <reaction evidence="1 14">
        <text>D-ribulose 5-phosphate = (2S)-2-hydroxy-3-oxobutyl phosphate + formate + H(+)</text>
        <dbReference type="Rhea" id="RHEA:18457"/>
        <dbReference type="ChEBI" id="CHEBI:15378"/>
        <dbReference type="ChEBI" id="CHEBI:15740"/>
        <dbReference type="ChEBI" id="CHEBI:58121"/>
        <dbReference type="ChEBI" id="CHEBI:58830"/>
        <dbReference type="EC" id="4.1.99.12"/>
    </reaction>
</comment>
<dbReference type="GO" id="GO:0008686">
    <property type="term" value="F:3,4-dihydroxy-2-butanone-4-phosphate synthase activity"/>
    <property type="evidence" value="ECO:0007669"/>
    <property type="project" value="UniProtKB-EC"/>
</dbReference>
<comment type="function">
    <text evidence="13">Catalyzes the conversion of GTP to 2,5-diamino-6-ribosylamino-4(3H)-pyrimidinone 5'-phosphate (DARP), formate and pyrophosphate.</text>
</comment>
<feature type="binding site" evidence="14">
    <location>
        <begin position="26"/>
        <end position="27"/>
    </location>
    <ligand>
        <name>D-ribulose 5-phosphate</name>
        <dbReference type="ChEBI" id="CHEBI:58121"/>
    </ligand>
</feature>
<feature type="domain" description="GTP cyclohydrolase II" evidence="15">
    <location>
        <begin position="206"/>
        <end position="362"/>
    </location>
</feature>
<name>A0ABW5WXE1_9STAP</name>
<dbReference type="PANTHER" id="PTHR21327">
    <property type="entry name" value="GTP CYCLOHYDROLASE II-RELATED"/>
    <property type="match status" value="1"/>
</dbReference>
<dbReference type="InterPro" id="IPR036144">
    <property type="entry name" value="RibA-like_sf"/>
</dbReference>
<feature type="binding site" evidence="13">
    <location>
        <position position="262"/>
    </location>
    <ligand>
        <name>Zn(2+)</name>
        <dbReference type="ChEBI" id="CHEBI:29105"/>
        <note>catalytic</note>
    </ligand>
</feature>
<feature type="binding site" evidence="13">
    <location>
        <position position="343"/>
    </location>
    <ligand>
        <name>GTP</name>
        <dbReference type="ChEBI" id="CHEBI:37565"/>
    </ligand>
</feature>
<keyword evidence="11 13" id="KW-0342">GTP-binding</keyword>
<keyword evidence="14" id="KW-0464">Manganese</keyword>
<evidence type="ECO:0000256" key="6">
    <source>
        <dbReference type="ARBA" id="ARBA00022619"/>
    </source>
</evidence>